<evidence type="ECO:0000313" key="2">
    <source>
        <dbReference type="Proteomes" id="UP000234667"/>
    </source>
</evidence>
<proteinExistence type="predicted"/>
<accession>A0A2J5PTN0</accession>
<dbReference type="Proteomes" id="UP000234667">
    <property type="component" value="Unassembled WGS sequence"/>
</dbReference>
<evidence type="ECO:0000313" key="1">
    <source>
        <dbReference type="EMBL" id="PLO69416.1"/>
    </source>
</evidence>
<reference evidence="1 2" key="2">
    <citation type="submission" date="2018-01" db="EMBL/GenBank/DDBJ databases">
        <title>Genomic study of Klebsiella pneumoniae.</title>
        <authorList>
            <person name="Yang Y."/>
            <person name="Bicalho R."/>
        </authorList>
    </citation>
    <scope>NUCLEOTIDE SEQUENCE [LARGE SCALE GENOMIC DNA]</scope>
    <source>
        <strain evidence="1 2">A10</strain>
    </source>
</reference>
<organism evidence="1 2">
    <name type="scientific">Klebsiella michiganensis</name>
    <dbReference type="NCBI Taxonomy" id="1134687"/>
    <lineage>
        <taxon>Bacteria</taxon>
        <taxon>Pseudomonadati</taxon>
        <taxon>Pseudomonadota</taxon>
        <taxon>Gammaproteobacteria</taxon>
        <taxon>Enterobacterales</taxon>
        <taxon>Enterobacteriaceae</taxon>
        <taxon>Klebsiella/Raoultella group</taxon>
        <taxon>Klebsiella</taxon>
    </lineage>
</organism>
<dbReference type="EMBL" id="PIDR01000397">
    <property type="protein sequence ID" value="PLO69416.1"/>
    <property type="molecule type" value="Genomic_DNA"/>
</dbReference>
<comment type="caution">
    <text evidence="1">The sequence shown here is derived from an EMBL/GenBank/DDBJ whole genome shotgun (WGS) entry which is preliminary data.</text>
</comment>
<reference evidence="1 2" key="1">
    <citation type="submission" date="2017-11" db="EMBL/GenBank/DDBJ databases">
        <authorList>
            <person name="Han C.G."/>
        </authorList>
    </citation>
    <scope>NUCLEOTIDE SEQUENCE [LARGE SCALE GENOMIC DNA]</scope>
    <source>
        <strain evidence="1 2">A10</strain>
    </source>
</reference>
<protein>
    <submittedName>
        <fullName evidence="1">Uncharacterized protein</fullName>
    </submittedName>
</protein>
<name>A0A2J5PTN0_9ENTR</name>
<sequence>MATKRELELELELAITRKQVVVLSIHKMQSDLSLLDSEIDNWSAKLNELNIKEDADNAS</sequence>
<dbReference type="AlphaFoldDB" id="A0A2J5PTN0"/>
<gene>
    <name evidence="1" type="ORF">CWN49_14345</name>
</gene>
<dbReference type="RefSeq" id="WP_142384209.1">
    <property type="nucleotide sequence ID" value="NZ_PIDU01000112.1"/>
</dbReference>